<evidence type="ECO:0000256" key="3">
    <source>
        <dbReference type="ARBA" id="ARBA00022786"/>
    </source>
</evidence>
<dbReference type="EMBL" id="CAJOAY010019491">
    <property type="protein sequence ID" value="CAF4330854.1"/>
    <property type="molecule type" value="Genomic_DNA"/>
</dbReference>
<evidence type="ECO:0000259" key="4">
    <source>
        <dbReference type="Pfam" id="PF08623"/>
    </source>
</evidence>
<gene>
    <name evidence="5" type="ORF">OKA104_LOCUS47763</name>
</gene>
<dbReference type="InterPro" id="IPR013932">
    <property type="entry name" value="TATA-bd_TIP120"/>
</dbReference>
<dbReference type="InterPro" id="IPR039852">
    <property type="entry name" value="CAND1/CAND2"/>
</dbReference>
<evidence type="ECO:0000313" key="5">
    <source>
        <dbReference type="EMBL" id="CAF4330854.1"/>
    </source>
</evidence>
<sequence length="225" mass="26161">YIGIRNLNAHIPFLLNEIARSQTKRQYLLLHSLREIISYQSHENLPQLDGHIDSIWRTLFAHCECPEEGTRNVVAECLGKLTLLKPEKLLPILRETFVNHTQKKQVTSPHVRSTIITAIKFTIVDQPQHIDAILKSYIKDFLNGLEDEDIDVRRVALVMFNSAAHNKPMLIRDLLKELLPKLYNETRVRQDLIREVEMGPFKHTVDDGLDLRKAAYECMYTLLDR</sequence>
<dbReference type="InterPro" id="IPR016024">
    <property type="entry name" value="ARM-type_fold"/>
</dbReference>
<dbReference type="AlphaFoldDB" id="A0A820JRC2"/>
<dbReference type="InterPro" id="IPR011989">
    <property type="entry name" value="ARM-like"/>
</dbReference>
<proteinExistence type="inferred from homology"/>
<protein>
    <recommendedName>
        <fullName evidence="4">TATA-binding protein interacting (TIP20) domain-containing protein</fullName>
    </recommendedName>
</protein>
<name>A0A820JRC2_9BILA</name>
<evidence type="ECO:0000256" key="2">
    <source>
        <dbReference type="ARBA" id="ARBA00022737"/>
    </source>
</evidence>
<dbReference type="Pfam" id="PF08623">
    <property type="entry name" value="TIP120"/>
    <property type="match status" value="1"/>
</dbReference>
<dbReference type="GO" id="GO:0010265">
    <property type="term" value="P:SCF complex assembly"/>
    <property type="evidence" value="ECO:0007669"/>
    <property type="project" value="InterPro"/>
</dbReference>
<reference evidence="5" key="1">
    <citation type="submission" date="2021-02" db="EMBL/GenBank/DDBJ databases">
        <authorList>
            <person name="Nowell W R."/>
        </authorList>
    </citation>
    <scope>NUCLEOTIDE SEQUENCE</scope>
</reference>
<evidence type="ECO:0000256" key="1">
    <source>
        <dbReference type="ARBA" id="ARBA00007657"/>
    </source>
</evidence>
<comment type="caution">
    <text evidence="5">The sequence shown here is derived from an EMBL/GenBank/DDBJ whole genome shotgun (WGS) entry which is preliminary data.</text>
</comment>
<comment type="similarity">
    <text evidence="1">Belongs to the CAND family.</text>
</comment>
<feature type="non-terminal residue" evidence="5">
    <location>
        <position position="225"/>
    </location>
</feature>
<accession>A0A820JRC2</accession>
<evidence type="ECO:0000313" key="6">
    <source>
        <dbReference type="Proteomes" id="UP000663881"/>
    </source>
</evidence>
<keyword evidence="3" id="KW-0833">Ubl conjugation pathway</keyword>
<dbReference type="PANTHER" id="PTHR12696">
    <property type="entry name" value="TIP120"/>
    <property type="match status" value="1"/>
</dbReference>
<organism evidence="5 6">
    <name type="scientific">Adineta steineri</name>
    <dbReference type="NCBI Taxonomy" id="433720"/>
    <lineage>
        <taxon>Eukaryota</taxon>
        <taxon>Metazoa</taxon>
        <taxon>Spiralia</taxon>
        <taxon>Gnathifera</taxon>
        <taxon>Rotifera</taxon>
        <taxon>Eurotatoria</taxon>
        <taxon>Bdelloidea</taxon>
        <taxon>Adinetida</taxon>
        <taxon>Adinetidae</taxon>
        <taxon>Adineta</taxon>
    </lineage>
</organism>
<dbReference type="SUPFAM" id="SSF48371">
    <property type="entry name" value="ARM repeat"/>
    <property type="match status" value="1"/>
</dbReference>
<dbReference type="Gene3D" id="1.25.10.10">
    <property type="entry name" value="Leucine-rich Repeat Variant"/>
    <property type="match status" value="1"/>
</dbReference>
<feature type="non-terminal residue" evidence="5">
    <location>
        <position position="1"/>
    </location>
</feature>
<keyword evidence="2" id="KW-0677">Repeat</keyword>
<dbReference type="Proteomes" id="UP000663881">
    <property type="component" value="Unassembled WGS sequence"/>
</dbReference>
<feature type="domain" description="TATA-binding protein interacting (TIP20)" evidence="4">
    <location>
        <begin position="170"/>
        <end position="224"/>
    </location>
</feature>